<evidence type="ECO:0000256" key="1">
    <source>
        <dbReference type="SAM" id="MobiDB-lite"/>
    </source>
</evidence>
<feature type="compositionally biased region" description="Low complexity" evidence="1">
    <location>
        <begin position="11"/>
        <end position="26"/>
    </location>
</feature>
<protein>
    <submittedName>
        <fullName evidence="2">Transposase</fullName>
    </submittedName>
</protein>
<dbReference type="AlphaFoldDB" id="A0A6J4QIV8"/>
<feature type="compositionally biased region" description="Basic residues" evidence="1">
    <location>
        <begin position="1"/>
        <end position="10"/>
    </location>
</feature>
<organism evidence="2">
    <name type="scientific">uncultured Pseudonocardia sp</name>
    <dbReference type="NCBI Taxonomy" id="211455"/>
    <lineage>
        <taxon>Bacteria</taxon>
        <taxon>Bacillati</taxon>
        <taxon>Actinomycetota</taxon>
        <taxon>Actinomycetes</taxon>
        <taxon>Pseudonocardiales</taxon>
        <taxon>Pseudonocardiaceae</taxon>
        <taxon>Pseudonocardia</taxon>
        <taxon>environmental samples</taxon>
    </lineage>
</organism>
<gene>
    <name evidence="2" type="ORF">AVDCRST_MAG66-4159</name>
</gene>
<feature type="non-terminal residue" evidence="2">
    <location>
        <position position="1"/>
    </location>
</feature>
<feature type="region of interest" description="Disordered" evidence="1">
    <location>
        <begin position="1"/>
        <end position="34"/>
    </location>
</feature>
<name>A0A6J4QIV8_9PSEU</name>
<evidence type="ECO:0000313" key="2">
    <source>
        <dbReference type="EMBL" id="CAA9443254.1"/>
    </source>
</evidence>
<feature type="non-terminal residue" evidence="2">
    <location>
        <position position="50"/>
    </location>
</feature>
<accession>A0A6J4QIV8</accession>
<dbReference type="EMBL" id="CADCUS010000567">
    <property type="protein sequence ID" value="CAA9443254.1"/>
    <property type="molecule type" value="Genomic_DNA"/>
</dbReference>
<proteinExistence type="predicted"/>
<reference evidence="2" key="1">
    <citation type="submission" date="2020-02" db="EMBL/GenBank/DDBJ databases">
        <authorList>
            <person name="Meier V. D."/>
        </authorList>
    </citation>
    <scope>NUCLEOTIDE SEQUENCE</scope>
    <source>
        <strain evidence="2">AVDCRST_MAG66</strain>
    </source>
</reference>
<sequence>WIWVRGRRGWRSCSGGSQAGSSGPSRGAERGRMCRGCSPRWRARTGGRWP</sequence>